<protein>
    <submittedName>
        <fullName evidence="1">Uncharacterized protein</fullName>
    </submittedName>
</protein>
<dbReference type="AlphaFoldDB" id="A0A653E7F8"/>
<accession>A0A653E7F8</accession>
<sequence length="44" mass="4635">MTNPVGLNEKDTKLALIVTGCASHSTYTAKTQSDTAAAHQARCE</sequence>
<proteinExistence type="predicted"/>
<gene>
    <name evidence="1" type="ORF">PMYSY11_3429</name>
</gene>
<dbReference type="EMBL" id="LR215729">
    <property type="protein sequence ID" value="VEV98473.1"/>
    <property type="molecule type" value="Genomic_DNA"/>
</dbReference>
<organism evidence="1">
    <name type="scientific">Pseudomonas marincola</name>
    <dbReference type="NCBI Taxonomy" id="437900"/>
    <lineage>
        <taxon>Bacteria</taxon>
        <taxon>Pseudomonadati</taxon>
        <taxon>Pseudomonadota</taxon>
        <taxon>Gammaproteobacteria</taxon>
        <taxon>Pseudomonadales</taxon>
        <taxon>Pseudomonadaceae</taxon>
        <taxon>Pseudomonas</taxon>
    </lineage>
</organism>
<evidence type="ECO:0000313" key="1">
    <source>
        <dbReference type="EMBL" id="VEV98473.1"/>
    </source>
</evidence>
<name>A0A653E7F8_9PSED</name>
<reference evidence="1" key="1">
    <citation type="submission" date="2019-02" db="EMBL/GenBank/DDBJ databases">
        <authorList>
            <consortium name="Genoscope - CEA"/>
            <person name="William W."/>
        </authorList>
    </citation>
    <scope>NUCLEOTIDE SEQUENCE [LARGE SCALE GENOMIC DNA]</scope>
    <source>
        <strain evidence="1">YSy11</strain>
    </source>
</reference>